<dbReference type="InterPro" id="IPR022834">
    <property type="entry name" value="AONS_Proteobacteria"/>
</dbReference>
<comment type="cofactor">
    <cofactor evidence="1 8 9">
        <name>pyridoxal 5'-phosphate</name>
        <dbReference type="ChEBI" id="CHEBI:597326"/>
    </cofactor>
</comment>
<dbReference type="EC" id="2.3.1.47" evidence="8"/>
<evidence type="ECO:0000256" key="3">
    <source>
        <dbReference type="ARBA" id="ARBA00011738"/>
    </source>
</evidence>
<keyword evidence="12" id="KW-0012">Acyltransferase</keyword>
<dbReference type="Gene3D" id="3.90.1150.10">
    <property type="entry name" value="Aspartate Aminotransferase, domain 1"/>
    <property type="match status" value="1"/>
</dbReference>
<evidence type="ECO:0000259" key="11">
    <source>
        <dbReference type="Pfam" id="PF00155"/>
    </source>
</evidence>
<sequence>MNRVASFPLLDELQRALADIDAQGLRRGRLAVQRRHGPRLVIDGVEYLAFCSNDYLGLADHPALVAAVREGAGRYGVGAGASHLISGHSEAHHCLEQALAEFVGLPAALLFSTGYMANLAVVTTLAGRGDAVFADRLNHASLNDAALLSRAELYRYPHRDLETLERQLGHVRGRGRVVVTDAVFSMDGDVAPLPDLLALCERYDAWLVVDDAHGFGVLGPGGRGTLAHFGLCSPRIVYVGTLGKAAGVFGAFVAGHAVVIDMLVQRARTYLYTTALPPLIAHALLTSLELIRSADDRRARLFRHIARLRSRWNAGPWKLMESATAIQPLVVGDNARACAASRALARRGFLVPAIRPPTVPQGTARLRISLSAAHAEEEVDRLIEAVAQARAELAASRQAEA</sequence>
<dbReference type="Pfam" id="PF00155">
    <property type="entry name" value="Aminotran_1_2"/>
    <property type="match status" value="1"/>
</dbReference>
<gene>
    <name evidence="8 12" type="primary">bioF</name>
    <name evidence="12" type="ORF">FR698_12965</name>
</gene>
<evidence type="ECO:0000256" key="6">
    <source>
        <dbReference type="ARBA" id="ARBA00022898"/>
    </source>
</evidence>
<dbReference type="InterPro" id="IPR015421">
    <property type="entry name" value="PyrdxlP-dep_Trfase_major"/>
</dbReference>
<evidence type="ECO:0000313" key="13">
    <source>
        <dbReference type="Proteomes" id="UP000321201"/>
    </source>
</evidence>
<comment type="subunit">
    <text evidence="3 8">Homodimer.</text>
</comment>
<comment type="caution">
    <text evidence="12">The sequence shown here is derived from an EMBL/GenBank/DDBJ whole genome shotgun (WGS) entry which is preliminary data.</text>
</comment>
<feature type="binding site" evidence="8">
    <location>
        <position position="139"/>
    </location>
    <ligand>
        <name>substrate</name>
    </ligand>
</feature>
<evidence type="ECO:0000256" key="8">
    <source>
        <dbReference type="HAMAP-Rule" id="MF_01693"/>
    </source>
</evidence>
<evidence type="ECO:0000256" key="4">
    <source>
        <dbReference type="ARBA" id="ARBA00022679"/>
    </source>
</evidence>
<evidence type="ECO:0000256" key="1">
    <source>
        <dbReference type="ARBA" id="ARBA00001933"/>
    </source>
</evidence>
<feature type="binding site" evidence="8">
    <location>
        <position position="185"/>
    </location>
    <ligand>
        <name>pyridoxal 5'-phosphate</name>
        <dbReference type="ChEBI" id="CHEBI:597326"/>
    </ligand>
</feature>
<dbReference type="PANTHER" id="PTHR13693:SF100">
    <property type="entry name" value="8-AMINO-7-OXONONANOATE SYNTHASE"/>
    <property type="match status" value="1"/>
</dbReference>
<feature type="binding site" evidence="8">
    <location>
        <position position="358"/>
    </location>
    <ligand>
        <name>substrate</name>
    </ligand>
</feature>
<reference evidence="12 13" key="1">
    <citation type="submission" date="2019-08" db="EMBL/GenBank/DDBJ databases">
        <title>Pelomicrobium methylotrophicum gen. nov., sp. nov. a moderately thermophilic, facultatively anaerobic, lithoautotrophic and methylotrophic bacterium isolated from a terrestrial mud volcano.</title>
        <authorList>
            <person name="Slobodkina G.B."/>
            <person name="Merkel A.Y."/>
            <person name="Slobodkin A.I."/>
        </authorList>
    </citation>
    <scope>NUCLEOTIDE SEQUENCE [LARGE SCALE GENOMIC DNA]</scope>
    <source>
        <strain evidence="12 13">SM250</strain>
    </source>
</reference>
<dbReference type="GO" id="GO:0009102">
    <property type="term" value="P:biotin biosynthetic process"/>
    <property type="evidence" value="ECO:0007669"/>
    <property type="project" value="UniProtKB-UniRule"/>
</dbReference>
<dbReference type="InterPro" id="IPR015424">
    <property type="entry name" value="PyrdxlP-dep_Trfase"/>
</dbReference>
<evidence type="ECO:0000256" key="9">
    <source>
        <dbReference type="PIRSR" id="PIRSR604723-51"/>
    </source>
</evidence>
<dbReference type="SUPFAM" id="SSF53383">
    <property type="entry name" value="PLP-dependent transferases"/>
    <property type="match status" value="1"/>
</dbReference>
<feature type="coiled-coil region" evidence="10">
    <location>
        <begin position="372"/>
        <end position="399"/>
    </location>
</feature>
<name>A0A5C7EIU6_9PROT</name>
<feature type="binding site" evidence="8">
    <location>
        <position position="241"/>
    </location>
    <ligand>
        <name>pyridoxal 5'-phosphate</name>
        <dbReference type="ChEBI" id="CHEBI:597326"/>
    </ligand>
</feature>
<comment type="pathway">
    <text evidence="2 8">Cofactor biosynthesis; biotin biosynthesis.</text>
</comment>
<comment type="catalytic activity">
    <reaction evidence="7 8">
        <text>6-carboxyhexanoyl-[ACP] + L-alanine + H(+) = (8S)-8-amino-7-oxononanoate + holo-[ACP] + CO2</text>
        <dbReference type="Rhea" id="RHEA:42288"/>
        <dbReference type="Rhea" id="RHEA-COMP:9685"/>
        <dbReference type="Rhea" id="RHEA-COMP:9955"/>
        <dbReference type="ChEBI" id="CHEBI:15378"/>
        <dbReference type="ChEBI" id="CHEBI:16526"/>
        <dbReference type="ChEBI" id="CHEBI:57972"/>
        <dbReference type="ChEBI" id="CHEBI:64479"/>
        <dbReference type="ChEBI" id="CHEBI:78846"/>
        <dbReference type="ChEBI" id="CHEBI:149468"/>
        <dbReference type="EC" id="2.3.1.47"/>
    </reaction>
</comment>
<organism evidence="12 13">
    <name type="scientific">Pelomicrobium methylotrophicum</name>
    <dbReference type="NCBI Taxonomy" id="2602750"/>
    <lineage>
        <taxon>Bacteria</taxon>
        <taxon>Pseudomonadati</taxon>
        <taxon>Pseudomonadota</taxon>
        <taxon>Hydrogenophilia</taxon>
        <taxon>Hydrogenophilia incertae sedis</taxon>
        <taxon>Pelomicrobium</taxon>
    </lineage>
</organism>
<evidence type="ECO:0000256" key="10">
    <source>
        <dbReference type="SAM" id="Coils"/>
    </source>
</evidence>
<dbReference type="CDD" id="cd06454">
    <property type="entry name" value="KBL_like"/>
    <property type="match status" value="1"/>
</dbReference>
<feature type="domain" description="Aminotransferase class I/classII large" evidence="11">
    <location>
        <begin position="47"/>
        <end position="386"/>
    </location>
</feature>
<dbReference type="InterPro" id="IPR015422">
    <property type="entry name" value="PyrdxlP-dep_Trfase_small"/>
</dbReference>
<dbReference type="RefSeq" id="WP_147800623.1">
    <property type="nucleotide sequence ID" value="NZ_VPFL01000020.1"/>
</dbReference>
<keyword evidence="13" id="KW-1185">Reference proteome</keyword>
<dbReference type="PANTHER" id="PTHR13693">
    <property type="entry name" value="CLASS II AMINOTRANSFERASE/8-AMINO-7-OXONONANOATE SYNTHASE"/>
    <property type="match status" value="1"/>
</dbReference>
<proteinExistence type="inferred from homology"/>
<dbReference type="Gene3D" id="3.40.640.10">
    <property type="entry name" value="Type I PLP-dependent aspartate aminotransferase-like (Major domain)"/>
    <property type="match status" value="1"/>
</dbReference>
<keyword evidence="10" id="KW-0175">Coiled coil</keyword>
<dbReference type="InParanoid" id="A0A5C7EIU6"/>
<dbReference type="UniPathway" id="UPA00078"/>
<dbReference type="InterPro" id="IPR004723">
    <property type="entry name" value="AONS_Archaea/Proteobacteria"/>
</dbReference>
<evidence type="ECO:0000256" key="2">
    <source>
        <dbReference type="ARBA" id="ARBA00004746"/>
    </source>
</evidence>
<dbReference type="HAMAP" id="MF_01693">
    <property type="entry name" value="BioF_aminotrans_2"/>
    <property type="match status" value="1"/>
</dbReference>
<dbReference type="InterPro" id="IPR004839">
    <property type="entry name" value="Aminotransferase_I/II_large"/>
</dbReference>
<dbReference type="GO" id="GO:0030170">
    <property type="term" value="F:pyridoxal phosphate binding"/>
    <property type="evidence" value="ECO:0007669"/>
    <property type="project" value="UniProtKB-UniRule"/>
</dbReference>
<dbReference type="AlphaFoldDB" id="A0A5C7EIU6"/>
<evidence type="ECO:0000313" key="12">
    <source>
        <dbReference type="EMBL" id="TXF10856.1"/>
    </source>
</evidence>
<dbReference type="InterPro" id="IPR050087">
    <property type="entry name" value="AON_synthase_class-II"/>
</dbReference>
<feature type="binding site" evidence="8">
    <location>
        <position position="27"/>
    </location>
    <ligand>
        <name>substrate</name>
    </ligand>
</feature>
<evidence type="ECO:0000256" key="7">
    <source>
        <dbReference type="ARBA" id="ARBA00047715"/>
    </source>
</evidence>
<dbReference type="OrthoDB" id="9807157at2"/>
<accession>A0A5C7EIU6</accession>
<dbReference type="NCBIfam" id="TIGR00858">
    <property type="entry name" value="bioF"/>
    <property type="match status" value="1"/>
</dbReference>
<dbReference type="EMBL" id="VPFL01000020">
    <property type="protein sequence ID" value="TXF10856.1"/>
    <property type="molecule type" value="Genomic_DNA"/>
</dbReference>
<protein>
    <recommendedName>
        <fullName evidence="8">8-amino-7-oxononanoate synthase</fullName>
        <shortName evidence="8">AONS</shortName>
        <ecNumber evidence="8">2.3.1.47</ecNumber>
    </recommendedName>
    <alternativeName>
        <fullName evidence="8">7-keto-8-amino-pelargonic acid synthase</fullName>
        <shortName evidence="8">7-KAP synthase</shortName>
        <shortName evidence="8">KAPA synthase</shortName>
    </alternativeName>
    <alternativeName>
        <fullName evidence="8">8-amino-7-ketopelargonate synthase</fullName>
    </alternativeName>
</protein>
<keyword evidence="6 8" id="KW-0663">Pyridoxal phosphate</keyword>
<dbReference type="GO" id="GO:0008710">
    <property type="term" value="F:8-amino-7-oxononanoate synthase activity"/>
    <property type="evidence" value="ECO:0007669"/>
    <property type="project" value="UniProtKB-UniRule"/>
</dbReference>
<evidence type="ECO:0000256" key="5">
    <source>
        <dbReference type="ARBA" id="ARBA00022756"/>
    </source>
</evidence>
<dbReference type="FunCoup" id="A0A5C7EIU6">
    <property type="interactions" value="222"/>
</dbReference>
<comment type="function">
    <text evidence="8">Catalyzes the decarboxylative condensation of pimeloyl-[acyl-carrier protein] and L-alanine to produce 8-amino-7-oxononanoate (AON), [acyl-carrier protein], and carbon dioxide.</text>
</comment>
<feature type="binding site" evidence="8">
    <location>
        <position position="213"/>
    </location>
    <ligand>
        <name>pyridoxal 5'-phosphate</name>
        <dbReference type="ChEBI" id="CHEBI:597326"/>
    </ligand>
</feature>
<feature type="modified residue" description="N6-(pyridoxal phosphate)lysine" evidence="8 9">
    <location>
        <position position="244"/>
    </location>
</feature>
<dbReference type="Proteomes" id="UP000321201">
    <property type="component" value="Unassembled WGS sequence"/>
</dbReference>
<keyword evidence="4 8" id="KW-0808">Transferase</keyword>
<feature type="binding site" evidence="8">
    <location>
        <begin position="114"/>
        <end position="115"/>
    </location>
    <ligand>
        <name>pyridoxal 5'-phosphate</name>
        <dbReference type="ChEBI" id="CHEBI:597326"/>
    </ligand>
</feature>
<comment type="similarity">
    <text evidence="8">Belongs to the class-II pyridoxal-phosphate-dependent aminotransferase family. BioF subfamily.</text>
</comment>
<keyword evidence="5 8" id="KW-0093">Biotin biosynthesis</keyword>